<evidence type="ECO:0000256" key="5">
    <source>
        <dbReference type="ARBA" id="ARBA00023027"/>
    </source>
</evidence>
<dbReference type="InterPro" id="IPR008927">
    <property type="entry name" value="6-PGluconate_DH-like_C_sf"/>
</dbReference>
<dbReference type="SUPFAM" id="SSF51735">
    <property type="entry name" value="NAD(P)-binding Rossmann-fold domains"/>
    <property type="match status" value="1"/>
</dbReference>
<dbReference type="PANTHER" id="PTHR43362:SF1">
    <property type="entry name" value="MANNITOL DEHYDROGENASE 2-RELATED"/>
    <property type="match status" value="1"/>
</dbReference>
<feature type="domain" description="Mannitol dehydrogenase C-terminal" evidence="8">
    <location>
        <begin position="325"/>
        <end position="513"/>
    </location>
</feature>
<comment type="caution">
    <text evidence="9">The sequence shown here is derived from an EMBL/GenBank/DDBJ whole genome shotgun (WGS) entry which is preliminary data.</text>
</comment>
<accession>A0A4Q7Y405</accession>
<dbReference type="InterPro" id="IPR023027">
    <property type="entry name" value="Mannitol_DH_CS"/>
</dbReference>
<dbReference type="Gene3D" id="1.10.1040.10">
    <property type="entry name" value="N-(1-d-carboxylethyl)-l-norvaline Dehydrogenase, domain 2"/>
    <property type="match status" value="1"/>
</dbReference>
<dbReference type="InterPro" id="IPR013328">
    <property type="entry name" value="6PGD_dom2"/>
</dbReference>
<proteinExistence type="inferred from homology"/>
<keyword evidence="4" id="KW-0560">Oxidoreductase</keyword>
<dbReference type="InterPro" id="IPR000669">
    <property type="entry name" value="Mannitol_DH"/>
</dbReference>
<dbReference type="Gene3D" id="3.40.50.720">
    <property type="entry name" value="NAD(P)-binding Rossmann-like Domain"/>
    <property type="match status" value="1"/>
</dbReference>
<dbReference type="PROSITE" id="PS00974">
    <property type="entry name" value="MANNITOL_DHGENASE"/>
    <property type="match status" value="1"/>
</dbReference>
<dbReference type="OrthoDB" id="271711at2"/>
<dbReference type="PRINTS" id="PR00084">
    <property type="entry name" value="MTLDHDRGNASE"/>
</dbReference>
<dbReference type="AlphaFoldDB" id="A0A4Q7Y405"/>
<sequence length="534" mass="58006">MSQAFLPAPASTGATAAVLPADTEPTSPLPSLGANVAGAADIHPLNDATLSLHGHQLSVPTYDRSALTPAVVHFSVGGFHRAHQLLYFDEVAERGISTGWGVVGVGLHSPAMRNALTPQDHLYTVVERSPDGERARVVGVMVDYHFAPDDPATVLDLLSDQRTRMVSLTITDSGYRLGSTGLFDADDPDIRWDVREPGSPRTVFGFIVEALDRRRRAGLPPFSVVSCDNMHRNGDAARAAVVGFARLRDEVLARWIADRVAFPSSMVDRITPHTTPEEREAVARRYGVDDRWPVITEPFSQWVIEDSFSHGRPPLDAVGVRFVHDVGHYELMKTRLLNASHCALGYLGSLAGLSSLDEVMADPVFAGYVARLMDVEVTPLLPPPDGFDLADYKQNLLQRFANPAIADGLPRLCRRGSTKLPHHLLPSLRQALEEERPHALLTLAVAGWVRYLRGTDEAGRRLPLEDVLADRLRTLARAGGNDPRPLLGETSVFGDLGSVPGFAAELHEAVEALDRDGVRATVAARTPAPAALRR</sequence>
<dbReference type="Pfam" id="PF01232">
    <property type="entry name" value="Mannitol_dh"/>
    <property type="match status" value="1"/>
</dbReference>
<evidence type="ECO:0000259" key="7">
    <source>
        <dbReference type="Pfam" id="PF01232"/>
    </source>
</evidence>
<evidence type="ECO:0000256" key="1">
    <source>
        <dbReference type="ARBA" id="ARBA00006541"/>
    </source>
</evidence>
<evidence type="ECO:0000313" key="9">
    <source>
        <dbReference type="EMBL" id="RZU30539.1"/>
    </source>
</evidence>
<evidence type="ECO:0000259" key="8">
    <source>
        <dbReference type="Pfam" id="PF08125"/>
    </source>
</evidence>
<evidence type="ECO:0000256" key="4">
    <source>
        <dbReference type="ARBA" id="ARBA00023002"/>
    </source>
</evidence>
<dbReference type="GO" id="GO:0019594">
    <property type="term" value="P:mannitol metabolic process"/>
    <property type="evidence" value="ECO:0007669"/>
    <property type="project" value="InterPro"/>
</dbReference>
<organism evidence="9 10">
    <name type="scientific">Blastococcus saxobsidens</name>
    <dbReference type="NCBI Taxonomy" id="138336"/>
    <lineage>
        <taxon>Bacteria</taxon>
        <taxon>Bacillati</taxon>
        <taxon>Actinomycetota</taxon>
        <taxon>Actinomycetes</taxon>
        <taxon>Geodermatophilales</taxon>
        <taxon>Geodermatophilaceae</taxon>
        <taxon>Blastococcus</taxon>
    </lineage>
</organism>
<name>A0A4Q7Y405_9ACTN</name>
<comment type="catalytic activity">
    <reaction evidence="6">
        <text>D-mannitol 1-phosphate + NAD(+) = beta-D-fructose 6-phosphate + NADH + H(+)</text>
        <dbReference type="Rhea" id="RHEA:19661"/>
        <dbReference type="ChEBI" id="CHEBI:15378"/>
        <dbReference type="ChEBI" id="CHEBI:57540"/>
        <dbReference type="ChEBI" id="CHEBI:57634"/>
        <dbReference type="ChEBI" id="CHEBI:57945"/>
        <dbReference type="ChEBI" id="CHEBI:61381"/>
        <dbReference type="EC" id="1.1.1.17"/>
    </reaction>
</comment>
<gene>
    <name evidence="9" type="ORF">BKA19_0156</name>
</gene>
<comment type="similarity">
    <text evidence="1">Belongs to the mannitol dehydrogenase family.</text>
</comment>
<evidence type="ECO:0000256" key="6">
    <source>
        <dbReference type="ARBA" id="ARBA00048615"/>
    </source>
</evidence>
<evidence type="ECO:0000256" key="2">
    <source>
        <dbReference type="ARBA" id="ARBA00012939"/>
    </source>
</evidence>
<dbReference type="SUPFAM" id="SSF48179">
    <property type="entry name" value="6-phosphogluconate dehydrogenase C-terminal domain-like"/>
    <property type="match status" value="1"/>
</dbReference>
<dbReference type="InterPro" id="IPR050988">
    <property type="entry name" value="Mannitol_DH/Oxidoreductase"/>
</dbReference>
<dbReference type="InterPro" id="IPR036291">
    <property type="entry name" value="NAD(P)-bd_dom_sf"/>
</dbReference>
<evidence type="ECO:0000313" key="10">
    <source>
        <dbReference type="Proteomes" id="UP000292507"/>
    </source>
</evidence>
<dbReference type="Proteomes" id="UP000292507">
    <property type="component" value="Unassembled WGS sequence"/>
</dbReference>
<feature type="domain" description="Mannitol dehydrogenase N-terminal" evidence="7">
    <location>
        <begin position="70"/>
        <end position="316"/>
    </location>
</feature>
<protein>
    <recommendedName>
        <fullName evidence="3">Mannitol-1-phosphate 5-dehydrogenase</fullName>
        <ecNumber evidence="2">1.1.1.17</ecNumber>
    </recommendedName>
</protein>
<dbReference type="EC" id="1.1.1.17" evidence="2"/>
<keyword evidence="10" id="KW-1185">Reference proteome</keyword>
<keyword evidence="5" id="KW-0520">NAD</keyword>
<dbReference type="PANTHER" id="PTHR43362">
    <property type="entry name" value="MANNITOL DEHYDROGENASE DSF1-RELATED"/>
    <property type="match status" value="1"/>
</dbReference>
<dbReference type="InterPro" id="IPR013131">
    <property type="entry name" value="Mannitol_DH_N"/>
</dbReference>
<dbReference type="GO" id="GO:0008926">
    <property type="term" value="F:mannitol-1-phosphate 5-dehydrogenase activity"/>
    <property type="evidence" value="ECO:0007669"/>
    <property type="project" value="UniProtKB-EC"/>
</dbReference>
<dbReference type="Pfam" id="PF08125">
    <property type="entry name" value="Mannitol_dh_C"/>
    <property type="match status" value="1"/>
</dbReference>
<reference evidence="9 10" key="1">
    <citation type="submission" date="2019-02" db="EMBL/GenBank/DDBJ databases">
        <title>Sequencing the genomes of 1000 actinobacteria strains.</title>
        <authorList>
            <person name="Klenk H.-P."/>
        </authorList>
    </citation>
    <scope>NUCLEOTIDE SEQUENCE [LARGE SCALE GENOMIC DNA]</scope>
    <source>
        <strain evidence="9 10">DSM 44509</strain>
    </source>
</reference>
<evidence type="ECO:0000256" key="3">
    <source>
        <dbReference type="ARBA" id="ARBA00016219"/>
    </source>
</evidence>
<dbReference type="InterPro" id="IPR013118">
    <property type="entry name" value="Mannitol_DH_C"/>
</dbReference>
<dbReference type="EMBL" id="SHKV01000001">
    <property type="protein sequence ID" value="RZU30539.1"/>
    <property type="molecule type" value="Genomic_DNA"/>
</dbReference>
<dbReference type="RefSeq" id="WP_104528629.1">
    <property type="nucleotide sequence ID" value="NZ_POQT01000016.1"/>
</dbReference>